<keyword evidence="6" id="KW-1185">Reference proteome</keyword>
<dbReference type="eggNOG" id="KOG3812">
    <property type="taxonomic scope" value="Eukaryota"/>
</dbReference>
<organism evidence="5 6">
    <name type="scientific">Helobdella robusta</name>
    <name type="common">Californian leech</name>
    <dbReference type="NCBI Taxonomy" id="6412"/>
    <lineage>
        <taxon>Eukaryota</taxon>
        <taxon>Metazoa</taxon>
        <taxon>Spiralia</taxon>
        <taxon>Lophotrochozoa</taxon>
        <taxon>Annelida</taxon>
        <taxon>Clitellata</taxon>
        <taxon>Hirudinea</taxon>
        <taxon>Rhynchobdellida</taxon>
        <taxon>Glossiphoniidae</taxon>
        <taxon>Helobdella</taxon>
    </lineage>
</organism>
<dbReference type="FunFam" id="2.30.30.40:FF:000315">
    <property type="entry name" value="Calcium channel, voltage-dependent, beta 2b"/>
    <property type="match status" value="1"/>
</dbReference>
<dbReference type="PRINTS" id="PR01626">
    <property type="entry name" value="LCACHANNELB"/>
</dbReference>
<keyword evidence="2" id="KW-0472">Membrane</keyword>
<dbReference type="Pfam" id="PF00625">
    <property type="entry name" value="Guanylate_kin"/>
    <property type="match status" value="1"/>
</dbReference>
<gene>
    <name evidence="5" type="primary">20215960</name>
    <name evidence="4" type="ORF">HELRODRAFT_81599</name>
</gene>
<dbReference type="GeneID" id="20215960"/>
<reference evidence="6" key="1">
    <citation type="submission" date="2012-12" db="EMBL/GenBank/DDBJ databases">
        <authorList>
            <person name="Hellsten U."/>
            <person name="Grimwood J."/>
            <person name="Chapman J.A."/>
            <person name="Shapiro H."/>
            <person name="Aerts A."/>
            <person name="Otillar R.P."/>
            <person name="Terry A.Y."/>
            <person name="Boore J.L."/>
            <person name="Simakov O."/>
            <person name="Marletaz F."/>
            <person name="Cho S.-J."/>
            <person name="Edsinger-Gonzales E."/>
            <person name="Havlak P."/>
            <person name="Kuo D.-H."/>
            <person name="Larsson T."/>
            <person name="Lv J."/>
            <person name="Arendt D."/>
            <person name="Savage R."/>
            <person name="Osoegawa K."/>
            <person name="de Jong P."/>
            <person name="Lindberg D.R."/>
            <person name="Seaver E.C."/>
            <person name="Weisblat D.A."/>
            <person name="Putnam N.H."/>
            <person name="Grigoriev I.V."/>
            <person name="Rokhsar D.S."/>
        </authorList>
    </citation>
    <scope>NUCLEOTIDE SEQUENCE</scope>
</reference>
<evidence type="ECO:0000313" key="6">
    <source>
        <dbReference type="Proteomes" id="UP000015101"/>
    </source>
</evidence>
<dbReference type="SMART" id="SM00072">
    <property type="entry name" value="GuKc"/>
    <property type="match status" value="1"/>
</dbReference>
<dbReference type="EMBL" id="KB096743">
    <property type="protein sequence ID" value="ESO01656.1"/>
    <property type="molecule type" value="Genomic_DNA"/>
</dbReference>
<dbReference type="AlphaFoldDB" id="T1G4G2"/>
<dbReference type="OMA" id="VELIMRM"/>
<protein>
    <recommendedName>
        <fullName evidence="3">Guanylate kinase/L-type calcium channel beta subunit domain-containing protein</fullName>
    </recommendedName>
</protein>
<evidence type="ECO:0000313" key="5">
    <source>
        <dbReference type="EnsemblMetazoa" id="HelroP81599"/>
    </source>
</evidence>
<dbReference type="OrthoDB" id="5962384at2759"/>
<dbReference type="GO" id="GO:0008331">
    <property type="term" value="F:high voltage-gated calcium channel activity"/>
    <property type="evidence" value="ECO:0000318"/>
    <property type="project" value="GO_Central"/>
</dbReference>
<dbReference type="GO" id="GO:0007268">
    <property type="term" value="P:chemical synaptic transmission"/>
    <property type="evidence" value="ECO:0000318"/>
    <property type="project" value="GO_Central"/>
</dbReference>
<evidence type="ECO:0000259" key="3">
    <source>
        <dbReference type="SMART" id="SM00072"/>
    </source>
</evidence>
<dbReference type="EMBL" id="AMQM01004981">
    <property type="status" value="NOT_ANNOTATED_CDS"/>
    <property type="molecule type" value="Genomic_DNA"/>
</dbReference>
<feature type="transmembrane region" description="Helical" evidence="2">
    <location>
        <begin position="373"/>
        <end position="394"/>
    </location>
</feature>
<feature type="domain" description="Guanylate kinase/L-type calcium channel beta subunit" evidence="3">
    <location>
        <begin position="142"/>
        <end position="342"/>
    </location>
</feature>
<reference evidence="4 6" key="2">
    <citation type="journal article" date="2013" name="Nature">
        <title>Insights into bilaterian evolution from three spiralian genomes.</title>
        <authorList>
            <person name="Simakov O."/>
            <person name="Marletaz F."/>
            <person name="Cho S.J."/>
            <person name="Edsinger-Gonzales E."/>
            <person name="Havlak P."/>
            <person name="Hellsten U."/>
            <person name="Kuo D.H."/>
            <person name="Larsson T."/>
            <person name="Lv J."/>
            <person name="Arendt D."/>
            <person name="Savage R."/>
            <person name="Osoegawa K."/>
            <person name="de Jong P."/>
            <person name="Grimwood J."/>
            <person name="Chapman J.A."/>
            <person name="Shapiro H."/>
            <person name="Aerts A."/>
            <person name="Otillar R.P."/>
            <person name="Terry A.Y."/>
            <person name="Boore J.L."/>
            <person name="Grigoriev I.V."/>
            <person name="Lindberg D.R."/>
            <person name="Seaver E.C."/>
            <person name="Weisblat D.A."/>
            <person name="Putnam N.H."/>
            <person name="Rokhsar D.S."/>
        </authorList>
    </citation>
    <scope>NUCLEOTIDE SEQUENCE</scope>
</reference>
<evidence type="ECO:0000313" key="4">
    <source>
        <dbReference type="EMBL" id="ESO01656.1"/>
    </source>
</evidence>
<dbReference type="InterPro" id="IPR027417">
    <property type="entry name" value="P-loop_NTPase"/>
</dbReference>
<dbReference type="SUPFAM" id="SSF50044">
    <property type="entry name" value="SH3-domain"/>
    <property type="match status" value="1"/>
</dbReference>
<dbReference type="EnsemblMetazoa" id="HelroT81599">
    <property type="protein sequence ID" value="HelroP81599"/>
    <property type="gene ID" value="HelroG81599"/>
</dbReference>
<dbReference type="KEGG" id="hro:HELRODRAFT_81599"/>
<dbReference type="RefSeq" id="XP_009020310.1">
    <property type="nucleotide sequence ID" value="XM_009022062.1"/>
</dbReference>
<keyword evidence="2" id="KW-0812">Transmembrane</keyword>
<dbReference type="GO" id="GO:0005891">
    <property type="term" value="C:voltage-gated calcium channel complex"/>
    <property type="evidence" value="ECO:0000318"/>
    <property type="project" value="GO_Central"/>
</dbReference>
<sequence length="397" mass="45038">QQQRQQNKSVAFAIRTNVAYLGSDDDDPPMPGYVISFQVKDFIHIKEKYNNEWWIGRLVKEGCQVGFVPSPSKLQSILQNQAKLQALKFVGNENGSNGFNNSSNNNNLYNNNMNSSSTEKISKKKLFFKKSTNIPPYEVVPAMRPIVLIGPSLKGYEVTDMMQKALFDFLKKKFDNRIITMRVTTDISLVKRSSTSSSSASTTAACAGIVEKKYHHYHHHLERSSSRNASGLDEVQLEIERIFELSRSMNLLLLDCDTINHPSQLSKSPLAPILVHLKITSLKVLQKLVRTRGKQQNRSLNVQLAAAERLSQCGPDTFDVVLDENLLDDACEHLAEYLEAYWNAAHYKSGQSLVVISWLNLSFAFSKFTCECILIVSYVWTLNITYALFLFLMIRYC</sequence>
<evidence type="ECO:0000256" key="2">
    <source>
        <dbReference type="SAM" id="Phobius"/>
    </source>
</evidence>
<dbReference type="Gene3D" id="3.40.50.300">
    <property type="entry name" value="P-loop containing nucleotide triphosphate hydrolases"/>
    <property type="match status" value="1"/>
</dbReference>
<dbReference type="InterPro" id="IPR000584">
    <property type="entry name" value="VDCC_L_bsu"/>
</dbReference>
<dbReference type="GO" id="GO:0045202">
    <property type="term" value="C:synapse"/>
    <property type="evidence" value="ECO:0007669"/>
    <property type="project" value="GOC"/>
</dbReference>
<dbReference type="PANTHER" id="PTHR11824">
    <property type="entry name" value="VOLTAGE-DEPENDENT CALCIUM CHANNEL BETA SUBUNIT"/>
    <property type="match status" value="1"/>
</dbReference>
<proteinExistence type="predicted"/>
<dbReference type="InParanoid" id="T1G4G2"/>
<dbReference type="Gene3D" id="2.30.30.40">
    <property type="entry name" value="SH3 Domains"/>
    <property type="match status" value="1"/>
</dbReference>
<dbReference type="InterPro" id="IPR036028">
    <property type="entry name" value="SH3-like_dom_sf"/>
</dbReference>
<dbReference type="GO" id="GO:0006816">
    <property type="term" value="P:calcium ion transport"/>
    <property type="evidence" value="ECO:0000318"/>
    <property type="project" value="GO_Central"/>
</dbReference>
<dbReference type="CDD" id="cd11863">
    <property type="entry name" value="SH3_CACNB"/>
    <property type="match status" value="1"/>
</dbReference>
<evidence type="ECO:0000256" key="1">
    <source>
        <dbReference type="ARBA" id="ARBA00022553"/>
    </source>
</evidence>
<dbReference type="Proteomes" id="UP000015101">
    <property type="component" value="Unassembled WGS sequence"/>
</dbReference>
<accession>T1G4G2</accession>
<keyword evidence="2" id="KW-1133">Transmembrane helix</keyword>
<dbReference type="STRING" id="6412.T1G4G2"/>
<reference evidence="5" key="3">
    <citation type="submission" date="2015-06" db="UniProtKB">
        <authorList>
            <consortium name="EnsemblMetazoa"/>
        </authorList>
    </citation>
    <scope>IDENTIFICATION</scope>
</reference>
<dbReference type="CTD" id="20215960"/>
<name>T1G4G2_HELRO</name>
<dbReference type="InterPro" id="IPR008145">
    <property type="entry name" value="GK/Ca_channel_bsu"/>
</dbReference>
<keyword evidence="1" id="KW-0597">Phosphoprotein</keyword>
<dbReference type="SUPFAM" id="SSF52540">
    <property type="entry name" value="P-loop containing nucleoside triphosphate hydrolases"/>
    <property type="match status" value="1"/>
</dbReference>
<dbReference type="HOGENOM" id="CLU_021995_0_0_1"/>